<comment type="caution">
    <text evidence="1">The sequence shown here is derived from an EMBL/GenBank/DDBJ whole genome shotgun (WGS) entry which is preliminary data.</text>
</comment>
<sequence>MRYLSILFLAFLISCKPSEPKLTAQQIIDKTIIYSGADKVANSQIQFKFRDNSYIASRKSNGYFFLARNHKNDIGDTISDIVTNNGFIREVNGHKITVADSMANKYANSVNSVHYFSVLPYGLNDKAVKKKLLTPSTIKGKEYYKIEISFSEDGGGEDFEDVFVYWISKNDFLIDYLAYSYHTNGGGKRFRVLKEQCVKSGIRFVDYHNYQPLNKIIPLIDLDKEFETNQLKKISEIVLKDIKVKL</sequence>
<dbReference type="RefSeq" id="WP_242177572.1">
    <property type="nucleotide sequence ID" value="NZ_JAKQYM010000002.1"/>
</dbReference>
<dbReference type="Pfam" id="PF20113">
    <property type="entry name" value="DUF6503"/>
    <property type="match status" value="1"/>
</dbReference>
<evidence type="ECO:0000313" key="2">
    <source>
        <dbReference type="Proteomes" id="UP001139369"/>
    </source>
</evidence>
<dbReference type="EMBL" id="JAKQYM010000002">
    <property type="protein sequence ID" value="MCI2228461.1"/>
    <property type="molecule type" value="Genomic_DNA"/>
</dbReference>
<reference evidence="1" key="1">
    <citation type="submission" date="2022-02" db="EMBL/GenBank/DDBJ databases">
        <title>Polaribacter sp. MSW13, isolated from seawater.</title>
        <authorList>
            <person name="Kristyanto S."/>
            <person name="Jung J."/>
            <person name="Jeon C.O."/>
        </authorList>
    </citation>
    <scope>NUCLEOTIDE SEQUENCE</scope>
    <source>
        <strain evidence="1">MSW13</strain>
    </source>
</reference>
<dbReference type="InterPro" id="IPR045444">
    <property type="entry name" value="DUF6503"/>
</dbReference>
<proteinExistence type="predicted"/>
<dbReference type="Proteomes" id="UP001139369">
    <property type="component" value="Unassembled WGS sequence"/>
</dbReference>
<accession>A0A9X2AIE0</accession>
<name>A0A9X2AIE0_9FLAO</name>
<dbReference type="PROSITE" id="PS51257">
    <property type="entry name" value="PROKAR_LIPOPROTEIN"/>
    <property type="match status" value="1"/>
</dbReference>
<gene>
    <name evidence="1" type="ORF">MC378_04730</name>
</gene>
<keyword evidence="2" id="KW-1185">Reference proteome</keyword>
<evidence type="ECO:0000313" key="1">
    <source>
        <dbReference type="EMBL" id="MCI2228461.1"/>
    </source>
</evidence>
<organism evidence="1 2">
    <name type="scientific">Polaribacter marinus</name>
    <dbReference type="NCBI Taxonomy" id="2916838"/>
    <lineage>
        <taxon>Bacteria</taxon>
        <taxon>Pseudomonadati</taxon>
        <taxon>Bacteroidota</taxon>
        <taxon>Flavobacteriia</taxon>
        <taxon>Flavobacteriales</taxon>
        <taxon>Flavobacteriaceae</taxon>
    </lineage>
</organism>
<dbReference type="AlphaFoldDB" id="A0A9X2AIE0"/>
<protein>
    <submittedName>
        <fullName evidence="1">Deoxyribose-phosphate aldolase</fullName>
    </submittedName>
</protein>